<feature type="domain" description="Radical SAM core" evidence="4">
    <location>
        <begin position="1"/>
        <end position="241"/>
    </location>
</feature>
<keyword evidence="3" id="KW-0411">Iron-sulfur</keyword>
<evidence type="ECO:0000256" key="3">
    <source>
        <dbReference type="RuleBase" id="RU364116"/>
    </source>
</evidence>
<dbReference type="SMART" id="SM00729">
    <property type="entry name" value="Elp3"/>
    <property type="match status" value="1"/>
</dbReference>
<dbReference type="SUPFAM" id="SSF102114">
    <property type="entry name" value="Radical SAM enzymes"/>
    <property type="match status" value="1"/>
</dbReference>
<dbReference type="SFLD" id="SFLDF00562">
    <property type="entry name" value="HemN-like__clustered_with_heat"/>
    <property type="match status" value="1"/>
</dbReference>
<keyword evidence="3" id="KW-0408">Iron</keyword>
<dbReference type="GO" id="GO:0006779">
    <property type="term" value="P:porphyrin-containing compound biosynthetic process"/>
    <property type="evidence" value="ECO:0007669"/>
    <property type="project" value="InterPro"/>
</dbReference>
<evidence type="ECO:0000313" key="6">
    <source>
        <dbReference type="Proteomes" id="UP000178417"/>
    </source>
</evidence>
<dbReference type="InterPro" id="IPR023404">
    <property type="entry name" value="rSAM_horseshoe"/>
</dbReference>
<keyword evidence="3" id="KW-0004">4Fe-4S</keyword>
<dbReference type="Gene3D" id="3.80.30.20">
    <property type="entry name" value="tm_1862 like domain"/>
    <property type="match status" value="1"/>
</dbReference>
<dbReference type="PANTHER" id="PTHR13932:SF5">
    <property type="entry name" value="RADICAL S-ADENOSYL METHIONINE DOMAIN-CONTAINING PROTEIN 1, MITOCHONDRIAL"/>
    <property type="match status" value="1"/>
</dbReference>
<evidence type="ECO:0000256" key="2">
    <source>
        <dbReference type="ARBA" id="ARBA00017228"/>
    </source>
</evidence>
<keyword evidence="3" id="KW-0143">Chaperone</keyword>
<dbReference type="SFLD" id="SFLDF00288">
    <property type="entry name" value="HemN-like__clustered_with_nucl"/>
    <property type="match status" value="1"/>
</dbReference>
<reference evidence="5 6" key="1">
    <citation type="journal article" date="2016" name="Nat. Commun.">
        <title>Thousands of microbial genomes shed light on interconnected biogeochemical processes in an aquifer system.</title>
        <authorList>
            <person name="Anantharaman K."/>
            <person name="Brown C.T."/>
            <person name="Hug L.A."/>
            <person name="Sharon I."/>
            <person name="Castelle C.J."/>
            <person name="Probst A.J."/>
            <person name="Thomas B.C."/>
            <person name="Singh A."/>
            <person name="Wilkins M.J."/>
            <person name="Karaoz U."/>
            <person name="Brodie E.L."/>
            <person name="Williams K.H."/>
            <person name="Hubbard S.S."/>
            <person name="Banfield J.F."/>
        </authorList>
    </citation>
    <scope>NUCLEOTIDE SEQUENCE [LARGE SCALE GENOMIC DNA]</scope>
</reference>
<name>A0A1F4SU38_UNCSA</name>
<dbReference type="InterPro" id="IPR006638">
    <property type="entry name" value="Elp3/MiaA/NifB-like_rSAM"/>
</dbReference>
<keyword evidence="3" id="KW-0949">S-adenosyl-L-methionine</keyword>
<dbReference type="GO" id="GO:0005737">
    <property type="term" value="C:cytoplasm"/>
    <property type="evidence" value="ECO:0007669"/>
    <property type="project" value="UniProtKB-SubCell"/>
</dbReference>
<dbReference type="Pfam" id="PF04055">
    <property type="entry name" value="Radical_SAM"/>
    <property type="match status" value="1"/>
</dbReference>
<sequence length="370" mass="41995">MKEHSTLSLYIHIPFCKQKCSYCDFVSYEGKEELIGAYVDKLIYEIHCLDLASIGSGRIADLKTIYFGGGTPSLLSISNFQSLISNLKSLIPNFSSLEISIEANPGTVNKEYLKVLHNLGINRISLGAQSFNDKHLKTLGRIHDSKQIYKAVEDAKSAGFKNISIDFIFAIPNQTLNEWKHDLEQAVKLEPKHISTYNLQIEEGTPLFKTLSFKGRRDYEEDLDAEMYEYTMDFLKSHGYKHYEISNFAELGFESKHNLNYWQNGNYLGIGAGAHSHIDGKRWNNTESIEEYLLLDCKGGSRTTPTGKDSSETLFMGLRLIDGIPTQKFKGYEEKMSKLIKANLLEHEGNNIKLSKRGLMLANLVFEEFV</sequence>
<dbReference type="GO" id="GO:0046872">
    <property type="term" value="F:metal ion binding"/>
    <property type="evidence" value="ECO:0007669"/>
    <property type="project" value="UniProtKB-UniRule"/>
</dbReference>
<comment type="similarity">
    <text evidence="1">Belongs to the anaerobic coproporphyrinogen-III oxidase family. HemW subfamily.</text>
</comment>
<dbReference type="InterPro" id="IPR034505">
    <property type="entry name" value="Coproporphyrinogen-III_oxidase"/>
</dbReference>
<evidence type="ECO:0000256" key="1">
    <source>
        <dbReference type="ARBA" id="ARBA00006100"/>
    </source>
</evidence>
<dbReference type="InterPro" id="IPR010723">
    <property type="entry name" value="HemN_C"/>
</dbReference>
<keyword evidence="3" id="KW-0963">Cytoplasm</keyword>
<dbReference type="Pfam" id="PF06969">
    <property type="entry name" value="HemN_C"/>
    <property type="match status" value="1"/>
</dbReference>
<evidence type="ECO:0000313" key="5">
    <source>
        <dbReference type="EMBL" id="OGC23203.1"/>
    </source>
</evidence>
<dbReference type="InterPro" id="IPR004559">
    <property type="entry name" value="HemW-like"/>
</dbReference>
<dbReference type="PROSITE" id="PS51918">
    <property type="entry name" value="RADICAL_SAM"/>
    <property type="match status" value="1"/>
</dbReference>
<organism evidence="5 6">
    <name type="scientific">candidate division WOR-1 bacterium RIFOXYB2_FULL_37_13</name>
    <dbReference type="NCBI Taxonomy" id="1802579"/>
    <lineage>
        <taxon>Bacteria</taxon>
        <taxon>Bacillati</taxon>
        <taxon>Saganbacteria</taxon>
    </lineage>
</organism>
<comment type="subcellular location">
    <subcellularLocation>
        <location evidence="3">Cytoplasm</location>
    </subcellularLocation>
</comment>
<dbReference type="STRING" id="1802579.A2310_06305"/>
<dbReference type="GO" id="GO:0051539">
    <property type="term" value="F:4 iron, 4 sulfur cluster binding"/>
    <property type="evidence" value="ECO:0007669"/>
    <property type="project" value="UniProtKB-UniRule"/>
</dbReference>
<comment type="caution">
    <text evidence="5">The sequence shown here is derived from an EMBL/GenBank/DDBJ whole genome shotgun (WGS) entry which is preliminary data.</text>
</comment>
<keyword evidence="3" id="KW-0349">Heme</keyword>
<dbReference type="SFLD" id="SFLDS00029">
    <property type="entry name" value="Radical_SAM"/>
    <property type="match status" value="1"/>
</dbReference>
<proteinExistence type="inferred from homology"/>
<comment type="function">
    <text evidence="3">Probably acts as a heme chaperone, transferring heme to an unknown acceptor. Binds one molecule of heme per monomer, possibly covalently. Binds 1 [4Fe-4S] cluster. The cluster is coordinated with 3 cysteines and an exchangeable S-adenosyl-L-methionine.</text>
</comment>
<protein>
    <recommendedName>
        <fullName evidence="2 3">Heme chaperone HemW</fullName>
    </recommendedName>
</protein>
<dbReference type="NCBIfam" id="TIGR00539">
    <property type="entry name" value="hemN_rel"/>
    <property type="match status" value="1"/>
</dbReference>
<keyword evidence="3" id="KW-0479">Metal-binding</keyword>
<dbReference type="PANTHER" id="PTHR13932">
    <property type="entry name" value="COPROPORPHYRINIGEN III OXIDASE"/>
    <property type="match status" value="1"/>
</dbReference>
<evidence type="ECO:0000259" key="4">
    <source>
        <dbReference type="PROSITE" id="PS51918"/>
    </source>
</evidence>
<dbReference type="Proteomes" id="UP000178417">
    <property type="component" value="Unassembled WGS sequence"/>
</dbReference>
<dbReference type="InterPro" id="IPR058240">
    <property type="entry name" value="rSAM_sf"/>
</dbReference>
<dbReference type="GO" id="GO:0004109">
    <property type="term" value="F:coproporphyrinogen oxidase activity"/>
    <property type="evidence" value="ECO:0007669"/>
    <property type="project" value="InterPro"/>
</dbReference>
<dbReference type="SFLD" id="SFLDG01065">
    <property type="entry name" value="anaerobic_coproporphyrinogen-I"/>
    <property type="match status" value="1"/>
</dbReference>
<accession>A0A1F4SU38</accession>
<dbReference type="CDD" id="cd01335">
    <property type="entry name" value="Radical_SAM"/>
    <property type="match status" value="1"/>
</dbReference>
<gene>
    <name evidence="5" type="ORF">A2310_06305</name>
</gene>
<dbReference type="EMBL" id="MEUB01000020">
    <property type="protein sequence ID" value="OGC23203.1"/>
    <property type="molecule type" value="Genomic_DNA"/>
</dbReference>
<dbReference type="AlphaFoldDB" id="A0A1F4SU38"/>
<dbReference type="InterPro" id="IPR007197">
    <property type="entry name" value="rSAM"/>
</dbReference>